<proteinExistence type="evidence at transcript level"/>
<name>A0A023G5V5_AMBTT</name>
<evidence type="ECO:0000313" key="3">
    <source>
        <dbReference type="EMBL" id="JAC28248.1"/>
    </source>
</evidence>
<dbReference type="PROSITE" id="PS51257">
    <property type="entry name" value="PROKAR_LIPOPROTEIN"/>
    <property type="match status" value="1"/>
</dbReference>
<sequence>MAIKSFALCIVVWLLGCTCCCKEDVENDAADIARTNGVKQASQTVVANSEPEVTTQEFSEHSKHFHSVSPHQSDELHVPPAVEIITEDVGLGSASLNEKLESSLSASNMVPALDDKPREATETLENDQASIAVSANQAPDQTNDTEHVEAVTLESITETQRRTTEESVLPGTKPDQEPGGSDDTSIKEPVGGKEDSFVLSSPTGDKVESSEVPESALKKEGDEGTDHDRKDSAEKMPTFVEWKQKMLAEHE</sequence>
<keyword evidence="2" id="KW-0732">Signal</keyword>
<feature type="chain" id="PRO_5001520684" evidence="2">
    <location>
        <begin position="23"/>
        <end position="251"/>
    </location>
</feature>
<dbReference type="EMBL" id="GBBM01007170">
    <property type="protein sequence ID" value="JAC28248.1"/>
    <property type="molecule type" value="mRNA"/>
</dbReference>
<organism evidence="3">
    <name type="scientific">Amblyomma triste</name>
    <name type="common">Neotropical tick</name>
    <dbReference type="NCBI Taxonomy" id="251400"/>
    <lineage>
        <taxon>Eukaryota</taxon>
        <taxon>Metazoa</taxon>
        <taxon>Ecdysozoa</taxon>
        <taxon>Arthropoda</taxon>
        <taxon>Chelicerata</taxon>
        <taxon>Arachnida</taxon>
        <taxon>Acari</taxon>
        <taxon>Parasitiformes</taxon>
        <taxon>Ixodida</taxon>
        <taxon>Ixodoidea</taxon>
        <taxon>Ixodidae</taxon>
        <taxon>Amblyomminae</taxon>
        <taxon>Amblyomma</taxon>
    </lineage>
</organism>
<protein>
    <submittedName>
        <fullName evidence="3">Putative secreted mucin</fullName>
    </submittedName>
</protein>
<accession>A0A023G5V5</accession>
<feature type="signal peptide" evidence="2">
    <location>
        <begin position="1"/>
        <end position="22"/>
    </location>
</feature>
<feature type="non-terminal residue" evidence="3">
    <location>
        <position position="251"/>
    </location>
</feature>
<evidence type="ECO:0000256" key="2">
    <source>
        <dbReference type="SAM" id="SignalP"/>
    </source>
</evidence>
<feature type="region of interest" description="Disordered" evidence="1">
    <location>
        <begin position="153"/>
        <end position="239"/>
    </location>
</feature>
<evidence type="ECO:0000256" key="1">
    <source>
        <dbReference type="SAM" id="MobiDB-lite"/>
    </source>
</evidence>
<dbReference type="AlphaFoldDB" id="A0A023G5V5"/>
<reference evidence="3" key="1">
    <citation type="submission" date="2014-03" db="EMBL/GenBank/DDBJ databases">
        <title>The sialotranscriptome of Amblyomma triste, Amblyomma parvum and Amblyomma cajennense ticks, uncovered by 454-based RNA-seq.</title>
        <authorList>
            <person name="Garcia G.R."/>
            <person name="Gardinassi L.G."/>
            <person name="Ribeiro J.M."/>
            <person name="Anatriello E."/>
            <person name="Ferreira B.R."/>
            <person name="Moreira H.N."/>
            <person name="Mafra C."/>
            <person name="Olegario M.M."/>
            <person name="Szabo P.J."/>
            <person name="Miranda-Santos I.K."/>
            <person name="Maruyama S.R."/>
        </authorList>
    </citation>
    <scope>NUCLEOTIDE SEQUENCE</scope>
    <source>
        <strain evidence="3">Mato Grasso do Sul</strain>
        <tissue evidence="3">Salivary glands</tissue>
    </source>
</reference>
<feature type="compositionally biased region" description="Basic and acidic residues" evidence="1">
    <location>
        <begin position="184"/>
        <end position="196"/>
    </location>
</feature>
<feature type="compositionally biased region" description="Basic and acidic residues" evidence="1">
    <location>
        <begin position="216"/>
        <end position="234"/>
    </location>
</feature>